<dbReference type="GO" id="GO:0008661">
    <property type="term" value="F:1-deoxy-D-xylulose-5-phosphate synthase activity"/>
    <property type="evidence" value="ECO:0007669"/>
    <property type="project" value="UniProtKB-UniRule"/>
</dbReference>
<evidence type="ECO:0000256" key="7">
    <source>
        <dbReference type="ARBA" id="ARBA00022977"/>
    </source>
</evidence>
<dbReference type="FunFam" id="3.40.50.970:FF:000005">
    <property type="entry name" value="1-deoxy-D-xylulose-5-phosphate synthase"/>
    <property type="match status" value="1"/>
</dbReference>
<dbReference type="GO" id="GO:0030976">
    <property type="term" value="F:thiamine pyrophosphate binding"/>
    <property type="evidence" value="ECO:0007669"/>
    <property type="project" value="UniProtKB-UniRule"/>
</dbReference>
<dbReference type="EMBL" id="CP021744">
    <property type="protein sequence ID" value="ARZ72519.1"/>
    <property type="molecule type" value="Genomic_DNA"/>
</dbReference>
<feature type="binding site" evidence="10">
    <location>
        <position position="216"/>
    </location>
    <ligand>
        <name>thiamine diphosphate</name>
        <dbReference type="ChEBI" id="CHEBI:58937"/>
    </ligand>
</feature>
<comment type="catalytic activity">
    <reaction evidence="10">
        <text>D-glyceraldehyde 3-phosphate + pyruvate + H(+) = 1-deoxy-D-xylulose 5-phosphate + CO2</text>
        <dbReference type="Rhea" id="RHEA:12605"/>
        <dbReference type="ChEBI" id="CHEBI:15361"/>
        <dbReference type="ChEBI" id="CHEBI:15378"/>
        <dbReference type="ChEBI" id="CHEBI:16526"/>
        <dbReference type="ChEBI" id="CHEBI:57792"/>
        <dbReference type="ChEBI" id="CHEBI:59776"/>
        <dbReference type="EC" id="2.2.1.7"/>
    </reaction>
</comment>
<dbReference type="InterPro" id="IPR005477">
    <property type="entry name" value="Dxylulose-5-P_synthase"/>
</dbReference>
<sequence>MSPRPAHTPGTAPEPRTGSRKPAPAGRAVSVTAPGVPPAHFPLLSALTAPKDLRALTYEDLTALAGEIRAFLIGTVCATGGHLGPNLGVVELSIALHRVFDSPHDTLLFDIGHQGYVHKLLTGRAEGFDRLRQAGGPSGYLSRAESEHDVIENSHASTVLSYADGLARARHLAGDTGRAVVAVIGDGALTGGMCWEALNNLGGAPDRPVVIVLNDNTRSYAPTIGALADHLQHLRATTPDSVDWLLEADQRTRGRTTGPGSAPDTDRSNGSRGSRNTRDGHGGSGSAGPSAGGEEAVLPVTRNLFHLLGFAYLGPVDGHHLPSLEEALAMARNLRRPVVVHAVTVKGRGYAPAEADTADCMHAVGILDPATGRPSTAARTPSWTSVFAGELCELGERHQEIVAITAAMPGPTGLARFAERFPHRFFDVGIAEQHAVTSAAGLALGGLHPVVAIYATFLGRAFDQVLMDVALHRLPVTFVLDRAGVTGPDGPSHHGMWDLTLLGAVPGMRVAVPRDAARLRELLAEAVTHTTGPTALRFAKAAVTDDIPACTRLGPVDVLHRSRTRDVLLVAIGPLAGPAVEAARYLEGQGIGVTVADPRWVLPVPPGLTELATQHRLAVTVEDNTRAGGVGTAVARAVADTGSRVPVRILGLPGRFLAHGTRTDILTATRLTAQGIIHSVLRARANPPTHDSGGQ</sequence>
<dbReference type="InterPro" id="IPR033248">
    <property type="entry name" value="Transketolase_C"/>
</dbReference>
<dbReference type="InterPro" id="IPR020826">
    <property type="entry name" value="Transketolase_BS"/>
</dbReference>
<keyword evidence="4 10" id="KW-0808">Transferase</keyword>
<dbReference type="Pfam" id="PF02780">
    <property type="entry name" value="Transketolase_C"/>
    <property type="match status" value="1"/>
</dbReference>
<dbReference type="SMART" id="SM00861">
    <property type="entry name" value="Transket_pyr"/>
    <property type="match status" value="1"/>
</dbReference>
<dbReference type="Gene3D" id="3.40.50.920">
    <property type="match status" value="1"/>
</dbReference>
<dbReference type="GO" id="GO:0005829">
    <property type="term" value="C:cytosol"/>
    <property type="evidence" value="ECO:0007669"/>
    <property type="project" value="TreeGrafter"/>
</dbReference>
<dbReference type="UniPathway" id="UPA00064">
    <property type="reaction ID" value="UER00091"/>
</dbReference>
<dbReference type="InterPro" id="IPR009014">
    <property type="entry name" value="Transketo_C/PFOR_II"/>
</dbReference>
<comment type="cofactor">
    <cofactor evidence="10">
        <name>thiamine diphosphate</name>
        <dbReference type="ChEBI" id="CHEBI:58937"/>
    </cofactor>
    <text evidence="10">Binds 1 thiamine pyrophosphate per subunit.</text>
</comment>
<dbReference type="AlphaFoldDB" id="A0A1Z2LDZ5"/>
<feature type="domain" description="Transketolase-like pyrimidine-binding" evidence="12">
    <location>
        <begin position="381"/>
        <end position="546"/>
    </location>
</feature>
<dbReference type="SUPFAM" id="SSF52922">
    <property type="entry name" value="TK C-terminal domain-like"/>
    <property type="match status" value="1"/>
</dbReference>
<evidence type="ECO:0000313" key="14">
    <source>
        <dbReference type="Proteomes" id="UP000195755"/>
    </source>
</evidence>
<dbReference type="OrthoDB" id="9803371at2"/>
<dbReference type="SUPFAM" id="SSF52518">
    <property type="entry name" value="Thiamin diphosphate-binding fold (THDP-binding)"/>
    <property type="match status" value="1"/>
</dbReference>
<dbReference type="RefSeq" id="WP_087930109.1">
    <property type="nucleotide sequence ID" value="NZ_CP021744.1"/>
</dbReference>
<feature type="binding site" evidence="10">
    <location>
        <position position="350"/>
    </location>
    <ligand>
        <name>thiamine diphosphate</name>
        <dbReference type="ChEBI" id="CHEBI:58937"/>
    </ligand>
</feature>
<dbReference type="PANTHER" id="PTHR43322">
    <property type="entry name" value="1-D-DEOXYXYLULOSE 5-PHOSPHATE SYNTHASE-RELATED"/>
    <property type="match status" value="1"/>
</dbReference>
<evidence type="ECO:0000256" key="1">
    <source>
        <dbReference type="ARBA" id="ARBA00004980"/>
    </source>
</evidence>
<comment type="similarity">
    <text evidence="2 10">Belongs to the transketolase family. DXPS subfamily.</text>
</comment>
<comment type="cofactor">
    <cofactor evidence="10">
        <name>Mg(2+)</name>
        <dbReference type="ChEBI" id="CHEBI:18420"/>
    </cofactor>
    <text evidence="10">Binds 1 Mg(2+) ion per subunit.</text>
</comment>
<keyword evidence="5 10" id="KW-0479">Metal-binding</keyword>
<dbReference type="GO" id="GO:0019288">
    <property type="term" value="P:isopentenyl diphosphate biosynthetic process, methylerythritol 4-phosphate pathway"/>
    <property type="evidence" value="ECO:0007669"/>
    <property type="project" value="TreeGrafter"/>
</dbReference>
<feature type="binding site" evidence="10">
    <location>
        <begin position="154"/>
        <end position="156"/>
    </location>
    <ligand>
        <name>thiamine diphosphate</name>
        <dbReference type="ChEBI" id="CHEBI:58937"/>
    </ligand>
</feature>
<dbReference type="PROSITE" id="PS00802">
    <property type="entry name" value="TRANSKETOLASE_2"/>
    <property type="match status" value="1"/>
</dbReference>
<keyword evidence="6 10" id="KW-0460">Magnesium</keyword>
<dbReference type="PANTHER" id="PTHR43322:SF5">
    <property type="entry name" value="1-DEOXY-D-XYLULOSE-5-PHOSPHATE SYNTHASE, CHLOROPLASTIC"/>
    <property type="match status" value="1"/>
</dbReference>
<feature type="binding site" evidence="10">
    <location>
        <position position="186"/>
    </location>
    <ligand>
        <name>Mg(2+)</name>
        <dbReference type="ChEBI" id="CHEBI:18420"/>
    </ligand>
</feature>
<dbReference type="GO" id="GO:0000287">
    <property type="term" value="F:magnesium ion binding"/>
    <property type="evidence" value="ECO:0007669"/>
    <property type="project" value="UniProtKB-UniRule"/>
</dbReference>
<evidence type="ECO:0000256" key="8">
    <source>
        <dbReference type="ARBA" id="ARBA00023052"/>
    </source>
</evidence>
<dbReference type="EC" id="2.2.1.7" evidence="10"/>
<feature type="binding site" evidence="10">
    <location>
        <position position="113"/>
    </location>
    <ligand>
        <name>thiamine diphosphate</name>
        <dbReference type="ChEBI" id="CHEBI:58937"/>
    </ligand>
</feature>
<evidence type="ECO:0000256" key="10">
    <source>
        <dbReference type="HAMAP-Rule" id="MF_00315"/>
    </source>
</evidence>
<evidence type="ECO:0000256" key="2">
    <source>
        <dbReference type="ARBA" id="ARBA00011081"/>
    </source>
</evidence>
<dbReference type="KEGG" id="salj:SMD11_6943"/>
<feature type="binding site" evidence="10">
    <location>
        <position position="216"/>
    </location>
    <ligand>
        <name>Mg(2+)</name>
        <dbReference type="ChEBI" id="CHEBI:18420"/>
    </ligand>
</feature>
<keyword evidence="8 10" id="KW-0786">Thiamine pyrophosphate</keyword>
<evidence type="ECO:0000313" key="13">
    <source>
        <dbReference type="EMBL" id="ARZ72519.1"/>
    </source>
</evidence>
<evidence type="ECO:0000256" key="4">
    <source>
        <dbReference type="ARBA" id="ARBA00022679"/>
    </source>
</evidence>
<comment type="subunit">
    <text evidence="3 10">Homodimer.</text>
</comment>
<feature type="binding site" evidence="10">
    <location>
        <position position="432"/>
    </location>
    <ligand>
        <name>thiamine diphosphate</name>
        <dbReference type="ChEBI" id="CHEBI:58937"/>
    </ligand>
</feature>
<dbReference type="CDD" id="cd07033">
    <property type="entry name" value="TPP_PYR_DXS_TK_like"/>
    <property type="match status" value="1"/>
</dbReference>
<evidence type="ECO:0000256" key="6">
    <source>
        <dbReference type="ARBA" id="ARBA00022842"/>
    </source>
</evidence>
<dbReference type="Pfam" id="PF13292">
    <property type="entry name" value="DXP_synthase_N"/>
    <property type="match status" value="2"/>
</dbReference>
<keyword evidence="7 10" id="KW-0784">Thiamine biosynthesis</keyword>
<dbReference type="CDD" id="cd02007">
    <property type="entry name" value="TPP_DXS"/>
    <property type="match status" value="1"/>
</dbReference>
<dbReference type="InterPro" id="IPR005475">
    <property type="entry name" value="Transketolase-like_Pyr-bd"/>
</dbReference>
<evidence type="ECO:0000256" key="11">
    <source>
        <dbReference type="SAM" id="MobiDB-lite"/>
    </source>
</evidence>
<evidence type="ECO:0000256" key="3">
    <source>
        <dbReference type="ARBA" id="ARBA00011738"/>
    </source>
</evidence>
<dbReference type="Pfam" id="PF02779">
    <property type="entry name" value="Transket_pyr"/>
    <property type="match status" value="1"/>
</dbReference>
<evidence type="ECO:0000259" key="12">
    <source>
        <dbReference type="SMART" id="SM00861"/>
    </source>
</evidence>
<dbReference type="GO" id="GO:0009228">
    <property type="term" value="P:thiamine biosynthetic process"/>
    <property type="evidence" value="ECO:0007669"/>
    <property type="project" value="UniProtKB-UniRule"/>
</dbReference>
<dbReference type="Gene3D" id="3.40.50.970">
    <property type="match status" value="2"/>
</dbReference>
<reference evidence="13 14" key="1">
    <citation type="submission" date="2017-06" db="EMBL/GenBank/DDBJ databases">
        <title>Streptomyces albireticuli Genome sequencing and assembly.</title>
        <authorList>
            <person name="Wang Y."/>
            <person name="Du B."/>
            <person name="Ding Y."/>
            <person name="Liu H."/>
            <person name="Hou Q."/>
            <person name="Liu K."/>
            <person name="Yao L."/>
            <person name="Wang C."/>
        </authorList>
    </citation>
    <scope>NUCLEOTIDE SEQUENCE [LARGE SCALE GENOMIC DNA]</scope>
    <source>
        <strain evidence="13 14">MDJK11</strain>
    </source>
</reference>
<evidence type="ECO:0000256" key="9">
    <source>
        <dbReference type="ARBA" id="ARBA00023229"/>
    </source>
</evidence>
<keyword evidence="9 10" id="KW-0414">Isoprene biosynthesis</keyword>
<comment type="function">
    <text evidence="10">Catalyzes the acyloin condensation reaction between C atoms 2 and 3 of pyruvate and glyceraldehyde 3-phosphate to yield 1-deoxy-D-xylulose-5-phosphate (DXP).</text>
</comment>
<evidence type="ECO:0000256" key="5">
    <source>
        <dbReference type="ARBA" id="ARBA00022723"/>
    </source>
</evidence>
<organism evidence="13 14">
    <name type="scientific">Streptomyces albireticuli</name>
    <dbReference type="NCBI Taxonomy" id="1940"/>
    <lineage>
        <taxon>Bacteria</taxon>
        <taxon>Bacillati</taxon>
        <taxon>Actinomycetota</taxon>
        <taxon>Actinomycetes</taxon>
        <taxon>Kitasatosporales</taxon>
        <taxon>Streptomycetaceae</taxon>
        <taxon>Streptomyces</taxon>
    </lineage>
</organism>
<protein>
    <recommendedName>
        <fullName evidence="10">1-deoxy-D-xylulose-5-phosphate synthase</fullName>
        <ecNumber evidence="10">2.2.1.7</ecNumber>
    </recommendedName>
    <alternativeName>
        <fullName evidence="10">1-deoxyxylulose-5-phosphate synthase</fullName>
        <shortName evidence="10">DXP synthase</shortName>
        <shortName evidence="10">DXPS</shortName>
    </alternativeName>
</protein>
<accession>A0A1Z2LDZ5</accession>
<dbReference type="HAMAP" id="MF_00315">
    <property type="entry name" value="DXP_synth"/>
    <property type="match status" value="1"/>
</dbReference>
<feature type="binding site" evidence="10">
    <location>
        <begin position="187"/>
        <end position="188"/>
    </location>
    <ligand>
        <name>thiamine diphosphate</name>
        <dbReference type="ChEBI" id="CHEBI:58937"/>
    </ligand>
</feature>
<dbReference type="NCBIfam" id="NF003933">
    <property type="entry name" value="PRK05444.2-2"/>
    <property type="match status" value="1"/>
</dbReference>
<feature type="region of interest" description="Disordered" evidence="11">
    <location>
        <begin position="250"/>
        <end position="294"/>
    </location>
</feature>
<dbReference type="InterPro" id="IPR029061">
    <property type="entry name" value="THDP-binding"/>
</dbReference>
<dbReference type="Proteomes" id="UP000195755">
    <property type="component" value="Chromosome"/>
</dbReference>
<name>A0A1Z2LDZ5_9ACTN</name>
<feature type="region of interest" description="Disordered" evidence="11">
    <location>
        <begin position="1"/>
        <end position="32"/>
    </location>
</feature>
<dbReference type="GO" id="GO:0016114">
    <property type="term" value="P:terpenoid biosynthetic process"/>
    <property type="evidence" value="ECO:0007669"/>
    <property type="project" value="UniProtKB-UniRule"/>
</dbReference>
<gene>
    <name evidence="10" type="primary">dxs</name>
    <name evidence="13" type="ORF">SMD11_6943</name>
</gene>
<proteinExistence type="inferred from homology"/>
<comment type="pathway">
    <text evidence="1 10">Metabolic intermediate biosynthesis; 1-deoxy-D-xylulose 5-phosphate biosynthesis; 1-deoxy-D-xylulose 5-phosphate from D-glyceraldehyde 3-phosphate and pyruvate: step 1/1.</text>
</comment>